<evidence type="ECO:0000256" key="3">
    <source>
        <dbReference type="ARBA" id="ARBA00022519"/>
    </source>
</evidence>
<keyword evidence="5" id="KW-0472">Membrane</keyword>
<dbReference type="PANTHER" id="PTHR30606">
    <property type="entry name" value="LIPID A BIOSYNTHESIS LAUROYL ACYLTRANSFERASE"/>
    <property type="match status" value="1"/>
</dbReference>
<protein>
    <submittedName>
        <fullName evidence="7">Lysophospholipid acyltransferase family protein</fullName>
    </submittedName>
</protein>
<dbReference type="PANTHER" id="PTHR30606:SF10">
    <property type="entry name" value="PHOSPHATIDYLINOSITOL MANNOSIDE ACYLTRANSFERASE"/>
    <property type="match status" value="1"/>
</dbReference>
<evidence type="ECO:0000313" key="8">
    <source>
        <dbReference type="Proteomes" id="UP001209885"/>
    </source>
</evidence>
<organism evidence="7 8">
    <name type="scientific">Mangrovivirga halotolerans</name>
    <dbReference type="NCBI Taxonomy" id="2993936"/>
    <lineage>
        <taxon>Bacteria</taxon>
        <taxon>Pseudomonadati</taxon>
        <taxon>Bacteroidota</taxon>
        <taxon>Cytophagia</taxon>
        <taxon>Cytophagales</taxon>
        <taxon>Mangrovivirgaceae</taxon>
        <taxon>Mangrovivirga</taxon>
    </lineage>
</organism>
<keyword evidence="6 7" id="KW-0012">Acyltransferase</keyword>
<dbReference type="EMBL" id="JAPFQN010000005">
    <property type="protein sequence ID" value="MCX2744264.1"/>
    <property type="molecule type" value="Genomic_DNA"/>
</dbReference>
<keyword evidence="3" id="KW-0997">Cell inner membrane</keyword>
<keyword evidence="8" id="KW-1185">Reference proteome</keyword>
<evidence type="ECO:0000256" key="5">
    <source>
        <dbReference type="ARBA" id="ARBA00023136"/>
    </source>
</evidence>
<comment type="caution">
    <text evidence="7">The sequence shown here is derived from an EMBL/GenBank/DDBJ whole genome shotgun (WGS) entry which is preliminary data.</text>
</comment>
<gene>
    <name evidence="7" type="ORF">OO013_10325</name>
</gene>
<evidence type="ECO:0000256" key="1">
    <source>
        <dbReference type="ARBA" id="ARBA00004533"/>
    </source>
</evidence>
<keyword evidence="2" id="KW-1003">Cell membrane</keyword>
<dbReference type="GO" id="GO:0016746">
    <property type="term" value="F:acyltransferase activity"/>
    <property type="evidence" value="ECO:0007669"/>
    <property type="project" value="UniProtKB-KW"/>
</dbReference>
<sequence>MYYVTAFFYYLFIKPLSLLPLRVLYILSDFLFLLLYHLIGYRKEVVFGNMKRVFSDKSEKEIETIAKEFYRHFCDLIIESLKLFSISKKEVIERCKIVNPEVLNRYFEKGRDVSLVCAHHNNWEMAAVAFPPQVGDGLISVIYSPLSNKFFDKVIQESRSKYGMYLIPKKDVLKFFTSKKDKPTMIAFAADQSPQWSNKNVYWMDFLGQETAVMYGTERYSTRYDYSVVYLHIKKVKRGYYELTFEDLIEDPKATEKGEITEKYTRLMEQDIYDQPAYWLWTHKRWKKKRSEDQA</sequence>
<dbReference type="InterPro" id="IPR004960">
    <property type="entry name" value="LipA_acyltrans"/>
</dbReference>
<keyword evidence="4" id="KW-0808">Transferase</keyword>
<evidence type="ECO:0000256" key="2">
    <source>
        <dbReference type="ARBA" id="ARBA00022475"/>
    </source>
</evidence>
<evidence type="ECO:0000256" key="6">
    <source>
        <dbReference type="ARBA" id="ARBA00023315"/>
    </source>
</evidence>
<proteinExistence type="predicted"/>
<name>A0ABT3RSD4_9BACT</name>
<dbReference type="CDD" id="cd07984">
    <property type="entry name" value="LPLAT_LABLAT-like"/>
    <property type="match status" value="1"/>
</dbReference>
<dbReference type="Proteomes" id="UP001209885">
    <property type="component" value="Unassembled WGS sequence"/>
</dbReference>
<comment type="subcellular location">
    <subcellularLocation>
        <location evidence="1">Cell inner membrane</location>
    </subcellularLocation>
</comment>
<evidence type="ECO:0000256" key="4">
    <source>
        <dbReference type="ARBA" id="ARBA00022679"/>
    </source>
</evidence>
<evidence type="ECO:0000313" key="7">
    <source>
        <dbReference type="EMBL" id="MCX2744264.1"/>
    </source>
</evidence>
<accession>A0ABT3RSD4</accession>
<reference evidence="7 8" key="1">
    <citation type="submission" date="2022-11" db="EMBL/GenBank/DDBJ databases">
        <title>The characterization of three novel Bacteroidetes species and genomic analysis of their roles in tidal elemental geochemical cycles.</title>
        <authorList>
            <person name="Ma K."/>
        </authorList>
    </citation>
    <scope>NUCLEOTIDE SEQUENCE [LARGE SCALE GENOMIC DNA]</scope>
    <source>
        <strain evidence="7 8">M17</strain>
    </source>
</reference>
<dbReference type="Pfam" id="PF03279">
    <property type="entry name" value="Lip_A_acyltrans"/>
    <property type="match status" value="1"/>
</dbReference>